<dbReference type="Proteomes" id="UP000002899">
    <property type="component" value="Chromosome IV"/>
</dbReference>
<sequence>MNQILECNVCGSNDYFHDDVSDIITCQVCGAVIALEQTQAEQNIAEYQRSLFATTSIASQLISADEFQLDEPISAEASEHTGRTSRRSTHDIFESDGLTDVELINVLNNDADYLRIYKCQQFIIKIISDLHIGTGLPDITKLTVKVWRKYLYKLCQFGASKRYLSLKQSTIASIKIPPLNINMALSLVLLCYVYCGCGIVANDIIRWVYQGTIPFEAFSANLSFKTKPLHSSKYLEFMAIKVNKVVQLDMCKCNDIRFQNLTYRGCKTLCLPKYIAQMAINHWNTHHFSVTQGDTSVRRSNSYIYGIGKFGYPIPVEVAATILFICRRIWPVFIIPPPPLPHKPSTVPPDNNMSNKISLINNKDYLDNLTFDPQRMAWVATTVKPIDDYALGYLSSVLLQLQEQKRLIPKYKPFLCRSFRSITTQLQSMSDTIHIFNNVIDYDNELLYNVKTFNCIGNDMQDALTGAIEYLRENDPIACEYVTDNDKSNFISFKKFVVDYLAEKCHRKFFEGLHNKFYNYADYCKLRCDPQVWLRQRGYWSGSINVKNKDNPEHKLISSNEIYSRILNRFIHSDCWSVENCIDTAQPLQTSDTLNNDLIRAISLVTTGRSTLISDKLVIADDGPWKSLSKDVFNRLQPAIQMPNPQAKLYTSQRNMSKYVPMEVFEIVQNLPTALFTMDTDNGDNCKSVYYELANSHVRDCIGNPTLYVLALVLLANFFGVQKASIHQCIKFLSQSSSSTIVHN</sequence>
<dbReference type="GeneID" id="24426265"/>
<dbReference type="VEuPathDB" id="PiroplasmaDB:BmR1_04g08140"/>
<gene>
    <name evidence="1" type="ORF">BmR1_04g08140</name>
</gene>
<reference evidence="1 2" key="2">
    <citation type="journal article" date="2013" name="PLoS ONE">
        <title>Whole genome mapping and re-organization of the nuclear and mitochondrial genomes of Babesia microti isolates.</title>
        <authorList>
            <person name="Cornillot E."/>
            <person name="Dassouli A."/>
            <person name="Garg A."/>
            <person name="Pachikara N."/>
            <person name="Randazzo S."/>
            <person name="Depoix D."/>
            <person name="Carcy B."/>
            <person name="Delbecq S."/>
            <person name="Frutos R."/>
            <person name="Silva J.C."/>
            <person name="Sutton R."/>
            <person name="Krause P.J."/>
            <person name="Mamoun C.B."/>
        </authorList>
    </citation>
    <scope>NUCLEOTIDE SEQUENCE [LARGE SCALE GENOMIC DNA]</scope>
    <source>
        <strain evidence="1 2">RI</strain>
    </source>
</reference>
<dbReference type="KEGG" id="bmic:BmR1_04g08140"/>
<name>A0A1N6LY44_BABMR</name>
<dbReference type="RefSeq" id="XP_021337853.1">
    <property type="nucleotide sequence ID" value="XM_021482663.1"/>
</dbReference>
<reference evidence="1 2" key="1">
    <citation type="journal article" date="2012" name="Nucleic Acids Res.">
        <title>Sequencing of the smallest Apicomplexan genome from the human pathogen Babesia microti.</title>
        <authorList>
            <person name="Cornillot E."/>
            <person name="Hadj-Kaddour K."/>
            <person name="Dassouli A."/>
            <person name="Noel B."/>
            <person name="Ranwez V."/>
            <person name="Vacherie B."/>
            <person name="Augagneur Y."/>
            <person name="Bres V."/>
            <person name="Duclos A."/>
            <person name="Randazzo S."/>
            <person name="Carcy B."/>
            <person name="Debierre-Grockiego F."/>
            <person name="Delbecq S."/>
            <person name="Moubri-Menage K."/>
            <person name="Shams-Eldin H."/>
            <person name="Usmani-Brown S."/>
            <person name="Bringaud F."/>
            <person name="Wincker P."/>
            <person name="Vivares C.P."/>
            <person name="Schwarz R.T."/>
            <person name="Schetters T.P."/>
            <person name="Krause P.J."/>
            <person name="Gorenflot A."/>
            <person name="Berry V."/>
            <person name="Barbe V."/>
            <person name="Ben Mamoun C."/>
        </authorList>
    </citation>
    <scope>NUCLEOTIDE SEQUENCE [LARGE SCALE GENOMIC DNA]</scope>
    <source>
        <strain evidence="1 2">RI</strain>
    </source>
</reference>
<protein>
    <submittedName>
        <fullName evidence="1">Uncharacterized protein</fullName>
    </submittedName>
</protein>
<reference evidence="1 2" key="3">
    <citation type="journal article" date="2016" name="Sci. Rep.">
        <title>Genome-wide diversity and gene expression profiling of Babesia microti isolates identify polymorphic genes that mediate host-pathogen interactions.</title>
        <authorList>
            <person name="Silva J.C."/>
            <person name="Cornillot E."/>
            <person name="McCracken C."/>
            <person name="Usmani-Brown S."/>
            <person name="Dwivedi A."/>
            <person name="Ifeonu O.O."/>
            <person name="Crabtree J."/>
            <person name="Gotia H.T."/>
            <person name="Virji A.Z."/>
            <person name="Reynes C."/>
            <person name="Colinge J."/>
            <person name="Kumar V."/>
            <person name="Lawres L."/>
            <person name="Pazzi J.E."/>
            <person name="Pablo J.V."/>
            <person name="Hung C."/>
            <person name="Brancato J."/>
            <person name="Kumari P."/>
            <person name="Orvis J."/>
            <person name="Tretina K."/>
            <person name="Chibucos M."/>
            <person name="Ott S."/>
            <person name="Sadzewicz L."/>
            <person name="Sengamalay N."/>
            <person name="Shetty A.C."/>
            <person name="Su Q."/>
            <person name="Tallon L."/>
            <person name="Fraser C.M."/>
            <person name="Frutos R."/>
            <person name="Molina D.M."/>
            <person name="Krause P.J."/>
            <person name="Ben Mamoun C."/>
        </authorList>
    </citation>
    <scope>NUCLEOTIDE SEQUENCE [LARGE SCALE GENOMIC DNA]</scope>
    <source>
        <strain evidence="1 2">RI</strain>
    </source>
</reference>
<organism evidence="1 2">
    <name type="scientific">Babesia microti (strain RI)</name>
    <dbReference type="NCBI Taxonomy" id="1133968"/>
    <lineage>
        <taxon>Eukaryota</taxon>
        <taxon>Sar</taxon>
        <taxon>Alveolata</taxon>
        <taxon>Apicomplexa</taxon>
        <taxon>Aconoidasida</taxon>
        <taxon>Piroplasmida</taxon>
        <taxon>Babesiidae</taxon>
        <taxon>Babesia</taxon>
    </lineage>
</organism>
<evidence type="ECO:0000313" key="2">
    <source>
        <dbReference type="Proteomes" id="UP000002899"/>
    </source>
</evidence>
<dbReference type="EMBL" id="LN871599">
    <property type="protein sequence ID" value="SIO73793.1"/>
    <property type="molecule type" value="Genomic_DNA"/>
</dbReference>
<accession>A0A1N6LY44</accession>
<proteinExistence type="predicted"/>
<evidence type="ECO:0000313" key="1">
    <source>
        <dbReference type="EMBL" id="SIO73793.1"/>
    </source>
</evidence>
<keyword evidence="2" id="KW-1185">Reference proteome</keyword>
<dbReference type="AlphaFoldDB" id="A0A1N6LY44"/>